<gene>
    <name evidence="3" type="primary">GUCY1A3_0</name>
    <name evidence="4" type="synonym">GUCY1A3_1</name>
    <name evidence="4" type="ORF">CM83_38004</name>
    <name evidence="3" type="ORF">CM83_38011</name>
</gene>
<proteinExistence type="predicted"/>
<evidence type="ECO:0000259" key="2">
    <source>
        <dbReference type="Pfam" id="PF26536"/>
    </source>
</evidence>
<dbReference type="EMBL" id="GBHO01005201">
    <property type="protein sequence ID" value="JAG38403.1"/>
    <property type="molecule type" value="Transcribed_RNA"/>
</dbReference>
<accession>A0A0A9YZF1</accession>
<evidence type="ECO:0000313" key="3">
    <source>
        <dbReference type="EMBL" id="JAG38402.1"/>
    </source>
</evidence>
<dbReference type="InterPro" id="IPR058737">
    <property type="entry name" value="DSRM_REH2"/>
</dbReference>
<evidence type="ECO:0000256" key="1">
    <source>
        <dbReference type="SAM" id="MobiDB-lite"/>
    </source>
</evidence>
<dbReference type="PANTHER" id="PTHR42260">
    <property type="entry name" value="DRBM DOMAIN-CONTAINING PROTEIN-RELATED"/>
    <property type="match status" value="1"/>
</dbReference>
<evidence type="ECO:0000313" key="4">
    <source>
        <dbReference type="EMBL" id="JAG38403.1"/>
    </source>
</evidence>
<protein>
    <submittedName>
        <fullName evidence="3">Guanylate cyclase soluble subunit alpha-3</fullName>
    </submittedName>
</protein>
<reference evidence="3" key="1">
    <citation type="journal article" date="2014" name="PLoS ONE">
        <title>Transcriptome-Based Identification of ABC Transporters in the Western Tarnished Plant Bug Lygus hesperus.</title>
        <authorList>
            <person name="Hull J.J."/>
            <person name="Chaney K."/>
            <person name="Geib S.M."/>
            <person name="Fabrick J.A."/>
            <person name="Brent C.S."/>
            <person name="Walsh D."/>
            <person name="Lavine L.C."/>
        </authorList>
    </citation>
    <scope>NUCLEOTIDE SEQUENCE</scope>
</reference>
<organism evidence="3">
    <name type="scientific">Lygus hesperus</name>
    <name type="common">Western plant bug</name>
    <dbReference type="NCBI Taxonomy" id="30085"/>
    <lineage>
        <taxon>Eukaryota</taxon>
        <taxon>Metazoa</taxon>
        <taxon>Ecdysozoa</taxon>
        <taxon>Arthropoda</taxon>
        <taxon>Hexapoda</taxon>
        <taxon>Insecta</taxon>
        <taxon>Pterygota</taxon>
        <taxon>Neoptera</taxon>
        <taxon>Paraneoptera</taxon>
        <taxon>Hemiptera</taxon>
        <taxon>Heteroptera</taxon>
        <taxon>Panheteroptera</taxon>
        <taxon>Cimicomorpha</taxon>
        <taxon>Miridae</taxon>
        <taxon>Mirini</taxon>
        <taxon>Lygus</taxon>
    </lineage>
</organism>
<dbReference type="GO" id="GO:0010468">
    <property type="term" value="P:regulation of gene expression"/>
    <property type="evidence" value="ECO:0007669"/>
    <property type="project" value="UniProtKB-ARBA"/>
</dbReference>
<sequence length="182" mass="19788">MGCTAPQLFDMKEHTLEDDDGITHTIYTATCKLMLPEPHRLYVAEGTGRSVKDAELLAAMHAEMVCDSLGVPLFRLPSMQIKHATGVRARGRYAPMPEDPIAPEGTAVPPPLRMLPRLFHTPQGNHNHRQRRSHNTSANGGNGNGGETCTTTANSSKELVHGTEDEVGGCQTSRIRTLHSCP</sequence>
<feature type="domain" description="REH2 DRSM" evidence="2">
    <location>
        <begin position="10"/>
        <end position="108"/>
    </location>
</feature>
<name>A0A0A9YZF1_LYGHE</name>
<dbReference type="AlphaFoldDB" id="A0A0A9YZF1"/>
<dbReference type="PANTHER" id="PTHR42260:SF2">
    <property type="entry name" value="DRBM DOMAIN-CONTAINING PROTEIN"/>
    <property type="match status" value="1"/>
</dbReference>
<dbReference type="EMBL" id="GBHO01005202">
    <property type="protein sequence ID" value="JAG38402.1"/>
    <property type="molecule type" value="Transcribed_RNA"/>
</dbReference>
<dbReference type="Pfam" id="PF26536">
    <property type="entry name" value="DSRM_REH2"/>
    <property type="match status" value="1"/>
</dbReference>
<reference evidence="3" key="2">
    <citation type="submission" date="2014-07" db="EMBL/GenBank/DDBJ databases">
        <authorList>
            <person name="Hull J."/>
        </authorList>
    </citation>
    <scope>NUCLEOTIDE SEQUENCE</scope>
</reference>
<dbReference type="CDD" id="cd00048">
    <property type="entry name" value="DSRM_SF"/>
    <property type="match status" value="1"/>
</dbReference>
<feature type="region of interest" description="Disordered" evidence="1">
    <location>
        <begin position="94"/>
        <end position="152"/>
    </location>
</feature>